<evidence type="ECO:0000259" key="6">
    <source>
        <dbReference type="Pfam" id="PF01555"/>
    </source>
</evidence>
<dbReference type="SUPFAM" id="SSF53335">
    <property type="entry name" value="S-adenosyl-L-methionine-dependent methyltransferases"/>
    <property type="match status" value="1"/>
</dbReference>
<evidence type="ECO:0000256" key="3">
    <source>
        <dbReference type="ARBA" id="ARBA00022679"/>
    </source>
</evidence>
<comment type="catalytic activity">
    <reaction evidence="5">
        <text>a 2'-deoxyadenosine in DNA + S-adenosyl-L-methionine = an N(6)-methyl-2'-deoxyadenosine in DNA + S-adenosyl-L-homocysteine + H(+)</text>
        <dbReference type="Rhea" id="RHEA:15197"/>
        <dbReference type="Rhea" id="RHEA-COMP:12418"/>
        <dbReference type="Rhea" id="RHEA-COMP:12419"/>
        <dbReference type="ChEBI" id="CHEBI:15378"/>
        <dbReference type="ChEBI" id="CHEBI:57856"/>
        <dbReference type="ChEBI" id="CHEBI:59789"/>
        <dbReference type="ChEBI" id="CHEBI:90615"/>
        <dbReference type="ChEBI" id="CHEBI:90616"/>
        <dbReference type="EC" id="2.1.1.72"/>
    </reaction>
</comment>
<gene>
    <name evidence="7" type="ORF">LVJ94_11055</name>
</gene>
<evidence type="ECO:0000313" key="7">
    <source>
        <dbReference type="EMBL" id="WXB07769.1"/>
    </source>
</evidence>
<dbReference type="InterPro" id="IPR002941">
    <property type="entry name" value="DNA_methylase_N4/N6"/>
</dbReference>
<keyword evidence="2" id="KW-0489">Methyltransferase</keyword>
<organism evidence="7 8">
    <name type="scientific">Pendulispora rubella</name>
    <dbReference type="NCBI Taxonomy" id="2741070"/>
    <lineage>
        <taxon>Bacteria</taxon>
        <taxon>Pseudomonadati</taxon>
        <taxon>Myxococcota</taxon>
        <taxon>Myxococcia</taxon>
        <taxon>Myxococcales</taxon>
        <taxon>Sorangiineae</taxon>
        <taxon>Pendulisporaceae</taxon>
        <taxon>Pendulispora</taxon>
    </lineage>
</organism>
<dbReference type="CDD" id="cd02440">
    <property type="entry name" value="AdoMet_MTases"/>
    <property type="match status" value="1"/>
</dbReference>
<dbReference type="Proteomes" id="UP001374803">
    <property type="component" value="Chromosome"/>
</dbReference>
<keyword evidence="3" id="KW-0808">Transferase</keyword>
<dbReference type="Pfam" id="PF01555">
    <property type="entry name" value="N6_N4_Mtase"/>
    <property type="match status" value="1"/>
</dbReference>
<dbReference type="InterPro" id="IPR029063">
    <property type="entry name" value="SAM-dependent_MTases_sf"/>
</dbReference>
<keyword evidence="4" id="KW-0949">S-adenosyl-L-methionine</keyword>
<feature type="domain" description="DNA methylase N-4/N-6" evidence="6">
    <location>
        <begin position="22"/>
        <end position="273"/>
    </location>
</feature>
<name>A0ABZ2LDW9_9BACT</name>
<dbReference type="Gene3D" id="3.40.50.150">
    <property type="entry name" value="Vaccinia Virus protein VP39"/>
    <property type="match status" value="1"/>
</dbReference>
<dbReference type="EC" id="2.1.1.72" evidence="1"/>
<dbReference type="PANTHER" id="PTHR13370:SF24">
    <property type="entry name" value="TYPE III RESTRICTION-MODIFICATION ENZYME STYLTI MOD SUBUNIT"/>
    <property type="match status" value="1"/>
</dbReference>
<dbReference type="PANTHER" id="PTHR13370">
    <property type="entry name" value="RNA METHYLASE-RELATED"/>
    <property type="match status" value="1"/>
</dbReference>
<evidence type="ECO:0000256" key="2">
    <source>
        <dbReference type="ARBA" id="ARBA00022603"/>
    </source>
</evidence>
<evidence type="ECO:0000313" key="8">
    <source>
        <dbReference type="Proteomes" id="UP001374803"/>
    </source>
</evidence>
<keyword evidence="8" id="KW-1185">Reference proteome</keyword>
<dbReference type="EMBL" id="CP089983">
    <property type="protein sequence ID" value="WXB07769.1"/>
    <property type="molecule type" value="Genomic_DNA"/>
</dbReference>
<evidence type="ECO:0000256" key="4">
    <source>
        <dbReference type="ARBA" id="ARBA00022691"/>
    </source>
</evidence>
<dbReference type="InterPro" id="IPR002295">
    <property type="entry name" value="N4/N6-MTase_EcoPI_Mod-like"/>
</dbReference>
<evidence type="ECO:0000256" key="1">
    <source>
        <dbReference type="ARBA" id="ARBA00011900"/>
    </source>
</evidence>
<dbReference type="PRINTS" id="PR00506">
    <property type="entry name" value="D21N6MTFRASE"/>
</dbReference>
<accession>A0ABZ2LDW9</accession>
<evidence type="ECO:0000256" key="5">
    <source>
        <dbReference type="ARBA" id="ARBA00047942"/>
    </source>
</evidence>
<proteinExistence type="predicted"/>
<sequence>MTVRLIQGDALDIGTHLATESVDLAYLDPPFAVGVTFRARAEAPGATLNRESGEVAYHDRWPSLEAYLAWLEVRLERVRDVLSLQGTLWLHLDQRAVHEAKVACDRVFGRASFLGEVIWVPGNGSKKRRGPGMSHQTILLYTRGKEYVWNAHDPALRAPFASTSLAMHFKNTDEQGRSFRERTLGGKTYRYYADEGRAIGSVWSDCPAMVANTPLRKESTGYPTQKPLKLLERIVRASSVEGSLVLDPFCGSGTTLHAAAMLGRRAVGSDMSDLAIATTRQRLSDANIPVSIESRTAPHAGLGDGRG</sequence>
<protein>
    <recommendedName>
        <fullName evidence="1">site-specific DNA-methyltransferase (adenine-specific)</fullName>
        <ecNumber evidence="1">2.1.1.72</ecNumber>
    </recommendedName>
</protein>
<reference evidence="7" key="1">
    <citation type="submission" date="2021-12" db="EMBL/GenBank/DDBJ databases">
        <title>Discovery of the Pendulisporaceae a myxobacterial family with distinct sporulation behavior and unique specialized metabolism.</title>
        <authorList>
            <person name="Garcia R."/>
            <person name="Popoff A."/>
            <person name="Bader C.D."/>
            <person name="Loehr J."/>
            <person name="Walesch S."/>
            <person name="Walt C."/>
            <person name="Boldt J."/>
            <person name="Bunk B."/>
            <person name="Haeckl F.J.F.P.J."/>
            <person name="Gunesch A.P."/>
            <person name="Birkelbach J."/>
            <person name="Nuebel U."/>
            <person name="Pietschmann T."/>
            <person name="Bach T."/>
            <person name="Mueller R."/>
        </authorList>
    </citation>
    <scope>NUCLEOTIDE SEQUENCE</scope>
    <source>
        <strain evidence="7">MSr11367</strain>
    </source>
</reference>
<dbReference type="RefSeq" id="WP_394837435.1">
    <property type="nucleotide sequence ID" value="NZ_CP089929.1"/>
</dbReference>